<proteinExistence type="predicted"/>
<evidence type="ECO:0000313" key="1">
    <source>
        <dbReference type="EMBL" id="OPH61890.1"/>
    </source>
</evidence>
<comment type="caution">
    <text evidence="1">The sequence shown here is derived from an EMBL/GenBank/DDBJ whole genome shotgun (WGS) entry which is preliminary data.</text>
</comment>
<sequence length="65" mass="7352">MKETIALLLEQVQLKIDEIEEVTNEDFNACDASGGNFDDAYELGYDHGYEYGKRAALKEMLSKMS</sequence>
<dbReference type="AlphaFoldDB" id="A0A1V4HSJ2"/>
<dbReference type="OrthoDB" id="2662345at2"/>
<organism evidence="1 2">
    <name type="scientific">Paenibacillus ferrarius</name>
    <dbReference type="NCBI Taxonomy" id="1469647"/>
    <lineage>
        <taxon>Bacteria</taxon>
        <taxon>Bacillati</taxon>
        <taxon>Bacillota</taxon>
        <taxon>Bacilli</taxon>
        <taxon>Bacillales</taxon>
        <taxon>Paenibacillaceae</taxon>
        <taxon>Paenibacillus</taxon>
    </lineage>
</organism>
<dbReference type="EMBL" id="MBTG01000001">
    <property type="protein sequence ID" value="OPH61890.1"/>
    <property type="molecule type" value="Genomic_DNA"/>
</dbReference>
<dbReference type="Proteomes" id="UP000190626">
    <property type="component" value="Unassembled WGS sequence"/>
</dbReference>
<dbReference type="STRING" id="1469647.BC351_01215"/>
<dbReference type="RefSeq" id="WP_079408891.1">
    <property type="nucleotide sequence ID" value="NZ_MBTG01000001.1"/>
</dbReference>
<gene>
    <name evidence="1" type="ORF">BC351_01215</name>
</gene>
<name>A0A1V4HSJ2_9BACL</name>
<reference evidence="2" key="1">
    <citation type="submission" date="2016-07" db="EMBL/GenBank/DDBJ databases">
        <authorList>
            <person name="Florea S."/>
            <person name="Webb J.S."/>
            <person name="Jaromczyk J."/>
            <person name="Schardl C.L."/>
        </authorList>
    </citation>
    <scope>NUCLEOTIDE SEQUENCE [LARGE SCALE GENOMIC DNA]</scope>
    <source>
        <strain evidence="2">CY1</strain>
    </source>
</reference>
<evidence type="ECO:0000313" key="2">
    <source>
        <dbReference type="Proteomes" id="UP000190626"/>
    </source>
</evidence>
<protein>
    <submittedName>
        <fullName evidence="1">Uncharacterized protein</fullName>
    </submittedName>
</protein>
<keyword evidence="2" id="KW-1185">Reference proteome</keyword>
<accession>A0A1V4HSJ2</accession>